<organism evidence="2 3">
    <name type="scientific">Euplotes crassus</name>
    <dbReference type="NCBI Taxonomy" id="5936"/>
    <lineage>
        <taxon>Eukaryota</taxon>
        <taxon>Sar</taxon>
        <taxon>Alveolata</taxon>
        <taxon>Ciliophora</taxon>
        <taxon>Intramacronucleata</taxon>
        <taxon>Spirotrichea</taxon>
        <taxon>Hypotrichia</taxon>
        <taxon>Euplotida</taxon>
        <taxon>Euplotidae</taxon>
        <taxon>Moneuplotes</taxon>
    </lineage>
</organism>
<comment type="caution">
    <text evidence="2">The sequence shown here is derived from an EMBL/GenBank/DDBJ whole genome shotgun (WGS) entry which is preliminary data.</text>
</comment>
<protein>
    <submittedName>
        <fullName evidence="2">Uncharacterized protein</fullName>
    </submittedName>
</protein>
<keyword evidence="1" id="KW-0812">Transmembrane</keyword>
<feature type="transmembrane region" description="Helical" evidence="1">
    <location>
        <begin position="368"/>
        <end position="394"/>
    </location>
</feature>
<keyword evidence="3" id="KW-1185">Reference proteome</keyword>
<evidence type="ECO:0000313" key="3">
    <source>
        <dbReference type="Proteomes" id="UP001295684"/>
    </source>
</evidence>
<keyword evidence="1" id="KW-0472">Membrane</keyword>
<evidence type="ECO:0000256" key="1">
    <source>
        <dbReference type="SAM" id="Phobius"/>
    </source>
</evidence>
<accession>A0AAD1X772</accession>
<dbReference type="AlphaFoldDB" id="A0AAD1X772"/>
<name>A0AAD1X772_EUPCR</name>
<dbReference type="Proteomes" id="UP001295684">
    <property type="component" value="Unassembled WGS sequence"/>
</dbReference>
<evidence type="ECO:0000313" key="2">
    <source>
        <dbReference type="EMBL" id="CAI2360015.1"/>
    </source>
</evidence>
<gene>
    <name evidence="2" type="ORF">ECRASSUSDP1_LOCUS1310</name>
</gene>
<keyword evidence="1" id="KW-1133">Transmembrane helix</keyword>
<feature type="transmembrane region" description="Helical" evidence="1">
    <location>
        <begin position="41"/>
        <end position="66"/>
    </location>
</feature>
<reference evidence="2" key="1">
    <citation type="submission" date="2023-07" db="EMBL/GenBank/DDBJ databases">
        <authorList>
            <consortium name="AG Swart"/>
            <person name="Singh M."/>
            <person name="Singh A."/>
            <person name="Seah K."/>
            <person name="Emmerich C."/>
        </authorList>
    </citation>
    <scope>NUCLEOTIDE SEQUENCE</scope>
    <source>
        <strain evidence="2">DP1</strain>
    </source>
</reference>
<proteinExistence type="predicted"/>
<dbReference type="EMBL" id="CAMPGE010001237">
    <property type="protein sequence ID" value="CAI2360015.1"/>
    <property type="molecule type" value="Genomic_DNA"/>
</dbReference>
<sequence length="652" mass="74315">MVQYGAITGAIRSIDIFAKPISFSKKERFDEKKNKIVTRDYYQTIGGGILVVIILLIMAVYGYILITDPWEADDVSNVSNRRNMDSTGEVGHRNLEETWSWSYTIQAREMYVPGTSHNDTTVYHPFADGFTVAINLVGRQYDPTMFKFVWRVSGATPKTIDVKNCTEDDFHPFVRSQLAYLPLADMKCPSNVTDLVLVGDLSNQTTFSLDIVYCDDNGVNDCANLTNINTVAEQPVTFHWVEGIYNHNTPVQPITYILRSGRQFVIEAGGLDTYQFHLTRNEVHDIDGRTRNFWTVERGRYYYVTTLDLILEMANLKFKLSNGYNRYDQFYDYSTPFKSGRNLASTTVDTRIETSTEKKIEKVEDRTLFRIFYIASQLGGLFSFLVALLGFIMYPITRQLFLQDTVNDLKVISDLKMKQMLNPEEDNDLRAAKPGKDSYGALDMVYNLICCYKSKRTALGLRALEFKDQVKGLNEGRDVINITTSLDMLEYKIDSIEKALLASQMKRKAKNQINQSFEEEKEFKSLNEESLVRSNTNEKSQELAQQKSIWKGEYQVEPVPEVSEDYEGADLKVSRHTLPSSQIKDLAQKEDNPKGISSISKLISNEKSVSSVSKLIKEEEGKSHGISELMEIANMSEFEGEVDKVLELNKQS</sequence>